<gene>
    <name evidence="5" type="ORF">FB557_1533</name>
</gene>
<keyword evidence="3" id="KW-0408">Iron</keyword>
<dbReference type="Pfam" id="PF08007">
    <property type="entry name" value="JmjC_2"/>
    <property type="match status" value="1"/>
</dbReference>
<dbReference type="GO" id="GO:0046872">
    <property type="term" value="F:metal ion binding"/>
    <property type="evidence" value="ECO:0007669"/>
    <property type="project" value="UniProtKB-KW"/>
</dbReference>
<feature type="domain" description="JmjC" evidence="4">
    <location>
        <begin position="116"/>
        <end position="263"/>
    </location>
</feature>
<evidence type="ECO:0000256" key="1">
    <source>
        <dbReference type="ARBA" id="ARBA00001954"/>
    </source>
</evidence>
<proteinExistence type="predicted"/>
<reference evidence="5 6" key="1">
    <citation type="submission" date="2019-06" db="EMBL/GenBank/DDBJ databases">
        <title>Sequencing the genomes of 1000 actinobacteria strains.</title>
        <authorList>
            <person name="Klenk H.-P."/>
        </authorList>
    </citation>
    <scope>NUCLEOTIDE SEQUENCE [LARGE SCALE GENOMIC DNA]</scope>
    <source>
        <strain evidence="5 6">DSM 18935</strain>
    </source>
</reference>
<dbReference type="Proteomes" id="UP000315628">
    <property type="component" value="Unassembled WGS sequence"/>
</dbReference>
<evidence type="ECO:0000313" key="6">
    <source>
        <dbReference type="Proteomes" id="UP000315628"/>
    </source>
</evidence>
<evidence type="ECO:0000259" key="4">
    <source>
        <dbReference type="PROSITE" id="PS51184"/>
    </source>
</evidence>
<dbReference type="SMART" id="SM00558">
    <property type="entry name" value="JmjC"/>
    <property type="match status" value="1"/>
</dbReference>
<dbReference type="RefSeq" id="WP_144856983.1">
    <property type="nucleotide sequence ID" value="NZ_BAAAYT010000001.1"/>
</dbReference>
<dbReference type="InterPro" id="IPR039994">
    <property type="entry name" value="NO66-like"/>
</dbReference>
<comment type="caution">
    <text evidence="5">The sequence shown here is derived from an EMBL/GenBank/DDBJ whole genome shotgun (WGS) entry which is preliminary data.</text>
</comment>
<dbReference type="GO" id="GO:0032453">
    <property type="term" value="F:histone H3K4 demethylase activity"/>
    <property type="evidence" value="ECO:0007669"/>
    <property type="project" value="TreeGrafter"/>
</dbReference>
<evidence type="ECO:0000313" key="5">
    <source>
        <dbReference type="EMBL" id="TWD15992.1"/>
    </source>
</evidence>
<keyword evidence="6" id="KW-1185">Reference proteome</keyword>
<comment type="cofactor">
    <cofactor evidence="1">
        <name>Fe(2+)</name>
        <dbReference type="ChEBI" id="CHEBI:29033"/>
    </cofactor>
</comment>
<dbReference type="InterPro" id="IPR003347">
    <property type="entry name" value="JmjC_dom"/>
</dbReference>
<dbReference type="OrthoDB" id="9764016at2"/>
<sequence length="414" mass="44644">MSATTPVSEQAGRPGAPTGLARLVAIDRDEFADQHWGTQPLLSRAGELPAPFADLLSNDAVDELLSRRGLRTPFVRVAKGGRTMAERDFTRPGGTGAMVADQVSDTDLTRLFADGHTIVLQGLHRTWGPLTDFVHDLADDLGHPVQANAYITPPQSTGFSAHYDVHDVFVMQVSGEKTWRIHEPVLRDPLRTEPWGERSDAVGRQAEGEPYLEATLQPGDCLYLPRGWLHSATALGGVSNHITLGVHTWQGGHVLDAVVAEARMLIADDPELRASLDLGVDVADAATYGEEIEAARDALGAAMGRVDPARVAARVAAQRRGTARPSPTNPVRTTEQLGQMRAAPDRWRLRLREHLDARLLDGVLLSRAGRLRIAEEHEDAITRLLRSGALAVDDVGAEVAARLVTAGVAVLEPA</sequence>
<name>A0A560WEC8_9MICO</name>
<dbReference type="EMBL" id="VIUW01000002">
    <property type="protein sequence ID" value="TWD15992.1"/>
    <property type="molecule type" value="Genomic_DNA"/>
</dbReference>
<evidence type="ECO:0000256" key="3">
    <source>
        <dbReference type="ARBA" id="ARBA00023004"/>
    </source>
</evidence>
<dbReference type="AlphaFoldDB" id="A0A560WEC8"/>
<dbReference type="SUPFAM" id="SSF51197">
    <property type="entry name" value="Clavaminate synthase-like"/>
    <property type="match status" value="1"/>
</dbReference>
<dbReference type="PANTHER" id="PTHR13096">
    <property type="entry name" value="MINA53 MYC INDUCED NUCLEAR ANTIGEN"/>
    <property type="match status" value="1"/>
</dbReference>
<dbReference type="Gene3D" id="2.60.120.650">
    <property type="entry name" value="Cupin"/>
    <property type="match status" value="1"/>
</dbReference>
<protein>
    <submittedName>
        <fullName evidence="5">Cupin superfamily protein</fullName>
    </submittedName>
</protein>
<dbReference type="PROSITE" id="PS51184">
    <property type="entry name" value="JMJC"/>
    <property type="match status" value="1"/>
</dbReference>
<evidence type="ECO:0000256" key="2">
    <source>
        <dbReference type="ARBA" id="ARBA00022723"/>
    </source>
</evidence>
<keyword evidence="2" id="KW-0479">Metal-binding</keyword>
<dbReference type="PANTHER" id="PTHR13096:SF9">
    <property type="entry name" value="BIFUNCTIONAL LYSINE-SPECIFIC DEMETHYLASE AND HISTIDYL-HYDROXYLASE"/>
    <property type="match status" value="1"/>
</dbReference>
<dbReference type="GO" id="GO:0051864">
    <property type="term" value="F:histone H3K36 demethylase activity"/>
    <property type="evidence" value="ECO:0007669"/>
    <property type="project" value="TreeGrafter"/>
</dbReference>
<organism evidence="5 6">
    <name type="scientific">Marihabitans asiaticum</name>
    <dbReference type="NCBI Taxonomy" id="415218"/>
    <lineage>
        <taxon>Bacteria</taxon>
        <taxon>Bacillati</taxon>
        <taxon>Actinomycetota</taxon>
        <taxon>Actinomycetes</taxon>
        <taxon>Micrococcales</taxon>
        <taxon>Intrasporangiaceae</taxon>
        <taxon>Marihabitans</taxon>
    </lineage>
</organism>
<accession>A0A560WEC8</accession>